<comment type="catalytic activity">
    <reaction evidence="1">
        <text>ATP + protein L-histidine = ADP + protein N-phospho-L-histidine.</text>
        <dbReference type="EC" id="2.7.13.3"/>
    </reaction>
</comment>
<dbReference type="Gene3D" id="3.30.450.20">
    <property type="entry name" value="PAS domain"/>
    <property type="match status" value="1"/>
</dbReference>
<feature type="domain" description="PAS" evidence="7">
    <location>
        <begin position="6"/>
        <end position="76"/>
    </location>
</feature>
<name>A0ABD5XTA5_9EURY</name>
<proteinExistence type="predicted"/>
<keyword evidence="3" id="KW-0597">Phosphoprotein</keyword>
<dbReference type="EC" id="2.7.13.3" evidence="2"/>
<dbReference type="GO" id="GO:0004673">
    <property type="term" value="F:protein histidine kinase activity"/>
    <property type="evidence" value="ECO:0007669"/>
    <property type="project" value="UniProtKB-EC"/>
</dbReference>
<gene>
    <name evidence="9" type="ORF">ACFQRB_17915</name>
</gene>
<evidence type="ECO:0000256" key="3">
    <source>
        <dbReference type="ARBA" id="ARBA00022553"/>
    </source>
</evidence>
<dbReference type="InterPro" id="IPR000014">
    <property type="entry name" value="PAS"/>
</dbReference>
<reference evidence="9 10" key="1">
    <citation type="journal article" date="2019" name="Int. J. Syst. Evol. Microbiol.">
        <title>The Global Catalogue of Microorganisms (GCM) 10K type strain sequencing project: providing services to taxonomists for standard genome sequencing and annotation.</title>
        <authorList>
            <consortium name="The Broad Institute Genomics Platform"/>
            <consortium name="The Broad Institute Genome Sequencing Center for Infectious Disease"/>
            <person name="Wu L."/>
            <person name="Ma J."/>
        </authorList>
    </citation>
    <scope>NUCLEOTIDE SEQUENCE [LARGE SCALE GENOMIC DNA]</scope>
    <source>
        <strain evidence="9 10">DT92</strain>
    </source>
</reference>
<dbReference type="SMART" id="SM00086">
    <property type="entry name" value="PAC"/>
    <property type="match status" value="1"/>
</dbReference>
<dbReference type="SUPFAM" id="SSF55785">
    <property type="entry name" value="PYP-like sensor domain (PAS domain)"/>
    <property type="match status" value="1"/>
</dbReference>
<protein>
    <recommendedName>
        <fullName evidence="2">histidine kinase</fullName>
        <ecNumber evidence="2">2.7.13.3</ecNumber>
    </recommendedName>
</protein>
<dbReference type="NCBIfam" id="TIGR00229">
    <property type="entry name" value="sensory_box"/>
    <property type="match status" value="1"/>
</dbReference>
<dbReference type="CDD" id="cd00130">
    <property type="entry name" value="PAS"/>
    <property type="match status" value="1"/>
</dbReference>
<sequence>MSSCAVLRLLGVLLDHARDKVAVVDAAGTCTYVNAAVEEVLGFAPEEYEGRSVFEFVHPDDADEVRETFERTIAADTHEQASVEYRHRTREGDYRWVESRMSNVTDARLDGYVISSRDITDRVEAESERELSHARLRETAAAAGDVLWMFDRDWTEPCSSTPRTRRCTAARGRSSKATLGRSSRRSTRTTSRPSGRRWRR</sequence>
<dbReference type="InterPro" id="IPR035965">
    <property type="entry name" value="PAS-like_dom_sf"/>
</dbReference>
<evidence type="ECO:0000256" key="2">
    <source>
        <dbReference type="ARBA" id="ARBA00012438"/>
    </source>
</evidence>
<accession>A0ABD5XTA5</accession>
<dbReference type="PANTHER" id="PTHR43304">
    <property type="entry name" value="PHYTOCHROME-LIKE PROTEIN CPH1"/>
    <property type="match status" value="1"/>
</dbReference>
<keyword evidence="10" id="KW-1185">Reference proteome</keyword>
<dbReference type="InterPro" id="IPR000700">
    <property type="entry name" value="PAS-assoc_C"/>
</dbReference>
<dbReference type="PANTHER" id="PTHR43304:SF1">
    <property type="entry name" value="PAC DOMAIN-CONTAINING PROTEIN"/>
    <property type="match status" value="1"/>
</dbReference>
<evidence type="ECO:0000256" key="6">
    <source>
        <dbReference type="SAM" id="MobiDB-lite"/>
    </source>
</evidence>
<dbReference type="Proteomes" id="UP001596368">
    <property type="component" value="Unassembled WGS sequence"/>
</dbReference>
<dbReference type="InterPro" id="IPR013655">
    <property type="entry name" value="PAS_fold_3"/>
</dbReference>
<evidence type="ECO:0000259" key="7">
    <source>
        <dbReference type="PROSITE" id="PS50112"/>
    </source>
</evidence>
<feature type="domain" description="PAC" evidence="8">
    <location>
        <begin position="81"/>
        <end position="131"/>
    </location>
</feature>
<dbReference type="PROSITE" id="PS50113">
    <property type="entry name" value="PAC"/>
    <property type="match status" value="1"/>
</dbReference>
<dbReference type="PROSITE" id="PS50112">
    <property type="entry name" value="PAS"/>
    <property type="match status" value="1"/>
</dbReference>
<organism evidence="9 10">
    <name type="scientific">Halobaculum litoreum</name>
    <dbReference type="NCBI Taxonomy" id="3031998"/>
    <lineage>
        <taxon>Archaea</taxon>
        <taxon>Methanobacteriati</taxon>
        <taxon>Methanobacteriota</taxon>
        <taxon>Stenosarchaea group</taxon>
        <taxon>Halobacteria</taxon>
        <taxon>Halobacteriales</taxon>
        <taxon>Haloferacaceae</taxon>
        <taxon>Halobaculum</taxon>
    </lineage>
</organism>
<evidence type="ECO:0000313" key="10">
    <source>
        <dbReference type="Proteomes" id="UP001596368"/>
    </source>
</evidence>
<dbReference type="EMBL" id="JBHSZG010000008">
    <property type="protein sequence ID" value="MFC7137806.1"/>
    <property type="molecule type" value="Genomic_DNA"/>
</dbReference>
<keyword evidence="5" id="KW-0418">Kinase</keyword>
<evidence type="ECO:0000259" key="8">
    <source>
        <dbReference type="PROSITE" id="PS50113"/>
    </source>
</evidence>
<dbReference type="Pfam" id="PF08447">
    <property type="entry name" value="PAS_3"/>
    <property type="match status" value="1"/>
</dbReference>
<dbReference type="InterPro" id="IPR001610">
    <property type="entry name" value="PAC"/>
</dbReference>
<comment type="caution">
    <text evidence="9">The sequence shown here is derived from an EMBL/GenBank/DDBJ whole genome shotgun (WGS) entry which is preliminary data.</text>
</comment>
<evidence type="ECO:0000313" key="9">
    <source>
        <dbReference type="EMBL" id="MFC7137806.1"/>
    </source>
</evidence>
<evidence type="ECO:0000256" key="1">
    <source>
        <dbReference type="ARBA" id="ARBA00000085"/>
    </source>
</evidence>
<keyword evidence="4" id="KW-0808">Transferase</keyword>
<evidence type="ECO:0000256" key="4">
    <source>
        <dbReference type="ARBA" id="ARBA00022679"/>
    </source>
</evidence>
<evidence type="ECO:0000256" key="5">
    <source>
        <dbReference type="ARBA" id="ARBA00022777"/>
    </source>
</evidence>
<dbReference type="AlphaFoldDB" id="A0ABD5XTA5"/>
<feature type="region of interest" description="Disordered" evidence="6">
    <location>
        <begin position="158"/>
        <end position="200"/>
    </location>
</feature>
<dbReference type="SMART" id="SM00091">
    <property type="entry name" value="PAS"/>
    <property type="match status" value="1"/>
</dbReference>
<dbReference type="InterPro" id="IPR052162">
    <property type="entry name" value="Sensor_kinase/Photoreceptor"/>
</dbReference>